<organism evidence="1 2">
    <name type="scientific">Zophobas morio</name>
    <dbReference type="NCBI Taxonomy" id="2755281"/>
    <lineage>
        <taxon>Eukaryota</taxon>
        <taxon>Metazoa</taxon>
        <taxon>Ecdysozoa</taxon>
        <taxon>Arthropoda</taxon>
        <taxon>Hexapoda</taxon>
        <taxon>Insecta</taxon>
        <taxon>Pterygota</taxon>
        <taxon>Neoptera</taxon>
        <taxon>Endopterygota</taxon>
        <taxon>Coleoptera</taxon>
        <taxon>Polyphaga</taxon>
        <taxon>Cucujiformia</taxon>
        <taxon>Tenebrionidae</taxon>
        <taxon>Zophobas</taxon>
    </lineage>
</organism>
<keyword evidence="2" id="KW-1185">Reference proteome</keyword>
<comment type="caution">
    <text evidence="1">The sequence shown here is derived from an EMBL/GenBank/DDBJ whole genome shotgun (WGS) entry which is preliminary data.</text>
</comment>
<proteinExistence type="predicted"/>
<evidence type="ECO:0000313" key="1">
    <source>
        <dbReference type="EMBL" id="KAJ3651720.1"/>
    </source>
</evidence>
<sequence length="86" mass="9834">MFVAVVAPKEYCKLKNKFWIASKKSPTSALADLQLKTRTDFFTALHEKPRRAKKQTILLKCEEADNREVPKSSIGENKISTYSPYV</sequence>
<name>A0AA38I8Z0_9CUCU</name>
<reference evidence="1" key="1">
    <citation type="journal article" date="2023" name="G3 (Bethesda)">
        <title>Whole genome assemblies of Zophobas morio and Tenebrio molitor.</title>
        <authorList>
            <person name="Kaur S."/>
            <person name="Stinson S.A."/>
            <person name="diCenzo G.C."/>
        </authorList>
    </citation>
    <scope>NUCLEOTIDE SEQUENCE</scope>
    <source>
        <strain evidence="1">QUZm001</strain>
    </source>
</reference>
<dbReference type="AlphaFoldDB" id="A0AA38I8Z0"/>
<dbReference type="EMBL" id="JALNTZ010000005">
    <property type="protein sequence ID" value="KAJ3651720.1"/>
    <property type="molecule type" value="Genomic_DNA"/>
</dbReference>
<dbReference type="Proteomes" id="UP001168821">
    <property type="component" value="Unassembled WGS sequence"/>
</dbReference>
<accession>A0AA38I8Z0</accession>
<evidence type="ECO:0000313" key="2">
    <source>
        <dbReference type="Proteomes" id="UP001168821"/>
    </source>
</evidence>
<protein>
    <submittedName>
        <fullName evidence="1">Uncharacterized protein</fullName>
    </submittedName>
</protein>
<gene>
    <name evidence="1" type="ORF">Zmor_017740</name>
</gene>